<gene>
    <name evidence="3" type="ORF">BCF44_112366</name>
</gene>
<reference evidence="3 4" key="1">
    <citation type="submission" date="2018-08" db="EMBL/GenBank/DDBJ databases">
        <title>Genomic Encyclopedia of Archaeal and Bacterial Type Strains, Phase II (KMG-II): from individual species to whole genera.</title>
        <authorList>
            <person name="Goeker M."/>
        </authorList>
    </citation>
    <scope>NUCLEOTIDE SEQUENCE [LARGE SCALE GENOMIC DNA]</scope>
    <source>
        <strain evidence="3 4">DSM 45791</strain>
    </source>
</reference>
<organism evidence="3 4">
    <name type="scientific">Kutzneria buriramensis</name>
    <dbReference type="NCBI Taxonomy" id="1045776"/>
    <lineage>
        <taxon>Bacteria</taxon>
        <taxon>Bacillati</taxon>
        <taxon>Actinomycetota</taxon>
        <taxon>Actinomycetes</taxon>
        <taxon>Pseudonocardiales</taxon>
        <taxon>Pseudonocardiaceae</taxon>
        <taxon>Kutzneria</taxon>
    </lineage>
</organism>
<name>A0A3E0HB95_9PSEU</name>
<dbReference type="InterPro" id="IPR003675">
    <property type="entry name" value="Rce1/LyrA-like_dom"/>
</dbReference>
<comment type="caution">
    <text evidence="3">The sequence shown here is derived from an EMBL/GenBank/DDBJ whole genome shotgun (WGS) entry which is preliminary data.</text>
</comment>
<keyword evidence="1" id="KW-1133">Transmembrane helix</keyword>
<feature type="transmembrane region" description="Helical" evidence="1">
    <location>
        <begin position="172"/>
        <end position="190"/>
    </location>
</feature>
<accession>A0A3E0HB95</accession>
<dbReference type="PANTHER" id="PTHR43592:SF15">
    <property type="entry name" value="CAAX AMINO TERMINAL PROTEASE FAMILY PROTEIN"/>
    <property type="match status" value="1"/>
</dbReference>
<keyword evidence="4" id="KW-1185">Reference proteome</keyword>
<feature type="transmembrane region" description="Helical" evidence="1">
    <location>
        <begin position="51"/>
        <end position="74"/>
    </location>
</feature>
<evidence type="ECO:0000313" key="3">
    <source>
        <dbReference type="EMBL" id="REH41282.1"/>
    </source>
</evidence>
<feature type="transmembrane region" description="Helical" evidence="1">
    <location>
        <begin position="134"/>
        <end position="151"/>
    </location>
</feature>
<feature type="domain" description="CAAX prenyl protease 2/Lysostaphin resistance protein A-like" evidence="2">
    <location>
        <begin position="140"/>
        <end position="228"/>
    </location>
</feature>
<dbReference type="GO" id="GO:0080120">
    <property type="term" value="P:CAAX-box protein maturation"/>
    <property type="evidence" value="ECO:0007669"/>
    <property type="project" value="UniProtKB-ARBA"/>
</dbReference>
<dbReference type="Proteomes" id="UP000256269">
    <property type="component" value="Unassembled WGS sequence"/>
</dbReference>
<dbReference type="RefSeq" id="WP_246015882.1">
    <property type="nucleotide sequence ID" value="NZ_CP144375.1"/>
</dbReference>
<keyword evidence="1" id="KW-0812">Transmembrane</keyword>
<dbReference type="EMBL" id="QUNO01000012">
    <property type="protein sequence ID" value="REH41282.1"/>
    <property type="molecule type" value="Genomic_DNA"/>
</dbReference>
<sequence>MTPPTTQADRPLAHRWGFGAFLLAELVFILSAVFLSAAAGPTGDDGSIPPVVIVVVTILPAMLAAGVAVLATLLRGNGPVTDLRLQWSWPDVRAGLKLGAAGVVLTAVAAVIWAKTVGRLDPTSALASVVDTRPLPVALAVVMFLYTWLVGPLCEEVIYRGLLWGAIERLNWSRWAAFTLSTAIFAMGHLEPLRTSLLLVIAIPIGWARLVTGRLPASIVAHQINNFIPAIGILLMSLGVWH</sequence>
<evidence type="ECO:0000256" key="1">
    <source>
        <dbReference type="SAM" id="Phobius"/>
    </source>
</evidence>
<dbReference type="GO" id="GO:0004175">
    <property type="term" value="F:endopeptidase activity"/>
    <property type="evidence" value="ECO:0007669"/>
    <property type="project" value="UniProtKB-ARBA"/>
</dbReference>
<evidence type="ECO:0000259" key="2">
    <source>
        <dbReference type="Pfam" id="PF02517"/>
    </source>
</evidence>
<dbReference type="AlphaFoldDB" id="A0A3E0HB95"/>
<dbReference type="Pfam" id="PF02517">
    <property type="entry name" value="Rce1-like"/>
    <property type="match status" value="1"/>
</dbReference>
<feature type="transmembrane region" description="Helical" evidence="1">
    <location>
        <begin position="224"/>
        <end position="241"/>
    </location>
</feature>
<evidence type="ECO:0000313" key="4">
    <source>
        <dbReference type="Proteomes" id="UP000256269"/>
    </source>
</evidence>
<feature type="transmembrane region" description="Helical" evidence="1">
    <location>
        <begin position="20"/>
        <end position="39"/>
    </location>
</feature>
<keyword evidence="1" id="KW-0472">Membrane</keyword>
<dbReference type="PANTHER" id="PTHR43592">
    <property type="entry name" value="CAAX AMINO TERMINAL PROTEASE"/>
    <property type="match status" value="1"/>
</dbReference>
<protein>
    <recommendedName>
        <fullName evidence="2">CAAX prenyl protease 2/Lysostaphin resistance protein A-like domain-containing protein</fullName>
    </recommendedName>
</protein>
<proteinExistence type="predicted"/>
<feature type="transmembrane region" description="Helical" evidence="1">
    <location>
        <begin position="95"/>
        <end position="114"/>
    </location>
</feature>